<accession>A0ACB7EVN8</accession>
<sequence length="90" mass="9505">MKTSAVVKILVSLTLILQFGRAQKPSDDSIPTSLAMLFSTSPQSLLSLLLLVLTVVLSGGIYLCVLRYVCIGCCEPIVVGCESESLAGMV</sequence>
<keyword evidence="2" id="KW-1185">Reference proteome</keyword>
<evidence type="ECO:0000313" key="1">
    <source>
        <dbReference type="EMBL" id="KAG8006004.1"/>
    </source>
</evidence>
<organism evidence="1 2">
    <name type="scientific">Nibea albiflora</name>
    <name type="common">Yellow drum</name>
    <name type="synonym">Corvina albiflora</name>
    <dbReference type="NCBI Taxonomy" id="240163"/>
    <lineage>
        <taxon>Eukaryota</taxon>
        <taxon>Metazoa</taxon>
        <taxon>Chordata</taxon>
        <taxon>Craniata</taxon>
        <taxon>Vertebrata</taxon>
        <taxon>Euteleostomi</taxon>
        <taxon>Actinopterygii</taxon>
        <taxon>Neopterygii</taxon>
        <taxon>Teleostei</taxon>
        <taxon>Neoteleostei</taxon>
        <taxon>Acanthomorphata</taxon>
        <taxon>Eupercaria</taxon>
        <taxon>Sciaenidae</taxon>
        <taxon>Nibea</taxon>
    </lineage>
</organism>
<gene>
    <name evidence="1" type="ORF">GBF38_005106</name>
</gene>
<comment type="caution">
    <text evidence="1">The sequence shown here is derived from an EMBL/GenBank/DDBJ whole genome shotgun (WGS) entry which is preliminary data.</text>
</comment>
<evidence type="ECO:0000313" key="2">
    <source>
        <dbReference type="Proteomes" id="UP000805704"/>
    </source>
</evidence>
<proteinExistence type="predicted"/>
<reference evidence="1" key="1">
    <citation type="submission" date="2020-04" db="EMBL/GenBank/DDBJ databases">
        <title>A chromosome-scale assembly and high-density genetic map of the yellow drum (Nibea albiflora) genome.</title>
        <authorList>
            <person name="Xu D."/>
            <person name="Zhang W."/>
            <person name="Chen R."/>
            <person name="Tan P."/>
            <person name="Wang L."/>
            <person name="Song H."/>
            <person name="Tian L."/>
            <person name="Zhu Q."/>
            <person name="Wang B."/>
        </authorList>
    </citation>
    <scope>NUCLEOTIDE SEQUENCE</scope>
    <source>
        <strain evidence="1">ZJHYS-2018</strain>
    </source>
</reference>
<name>A0ACB7EVN8_NIBAL</name>
<protein>
    <submittedName>
        <fullName evidence="1">Uncharacterized protein</fullName>
    </submittedName>
</protein>
<dbReference type="EMBL" id="CM024809">
    <property type="protein sequence ID" value="KAG8006004.1"/>
    <property type="molecule type" value="Genomic_DNA"/>
</dbReference>
<dbReference type="Proteomes" id="UP000805704">
    <property type="component" value="Chromosome 21"/>
</dbReference>